<gene>
    <name evidence="7" type="ORF">HA227_01485</name>
</gene>
<dbReference type="InterPro" id="IPR050367">
    <property type="entry name" value="APC_superfamily"/>
</dbReference>
<reference evidence="8" key="1">
    <citation type="journal article" date="2020" name="bioRxiv">
        <title>A rank-normalized archaeal taxonomy based on genome phylogeny resolves widespread incomplete and uneven classifications.</title>
        <authorList>
            <person name="Rinke C."/>
            <person name="Chuvochina M."/>
            <person name="Mussig A.J."/>
            <person name="Chaumeil P.-A."/>
            <person name="Waite D.W."/>
            <person name="Whitman W.B."/>
            <person name="Parks D.H."/>
            <person name="Hugenholtz P."/>
        </authorList>
    </citation>
    <scope>NUCLEOTIDE SEQUENCE [LARGE SCALE GENOMIC DNA]</scope>
</reference>
<proteinExistence type="predicted"/>
<feature type="transmembrane region" description="Helical" evidence="6">
    <location>
        <begin position="345"/>
        <end position="366"/>
    </location>
</feature>
<evidence type="ECO:0000313" key="8">
    <source>
        <dbReference type="Proteomes" id="UP000527315"/>
    </source>
</evidence>
<keyword evidence="4 6" id="KW-1133">Transmembrane helix</keyword>
<protein>
    <submittedName>
        <fullName evidence="7">Amino acid permease</fullName>
    </submittedName>
</protein>
<feature type="transmembrane region" description="Helical" evidence="6">
    <location>
        <begin position="89"/>
        <end position="112"/>
    </location>
</feature>
<name>A0A7J4KSN1_9ARCH</name>
<dbReference type="InterPro" id="IPR002293">
    <property type="entry name" value="AA/rel_permease1"/>
</dbReference>
<feature type="non-terminal residue" evidence="7">
    <location>
        <position position="433"/>
    </location>
</feature>
<dbReference type="PIRSF" id="PIRSF006060">
    <property type="entry name" value="AA_transporter"/>
    <property type="match status" value="1"/>
</dbReference>
<dbReference type="Pfam" id="PF13520">
    <property type="entry name" value="AA_permease_2"/>
    <property type="match status" value="1"/>
</dbReference>
<feature type="transmembrane region" description="Helical" evidence="6">
    <location>
        <begin position="259"/>
        <end position="281"/>
    </location>
</feature>
<feature type="transmembrane region" description="Helical" evidence="6">
    <location>
        <begin position="118"/>
        <end position="140"/>
    </location>
</feature>
<keyword evidence="5 6" id="KW-0472">Membrane</keyword>
<dbReference type="PANTHER" id="PTHR42770:SF7">
    <property type="entry name" value="MEMBRANE PROTEIN"/>
    <property type="match status" value="1"/>
</dbReference>
<evidence type="ECO:0000313" key="7">
    <source>
        <dbReference type="EMBL" id="HIH32902.1"/>
    </source>
</evidence>
<feature type="transmembrane region" description="Helical" evidence="6">
    <location>
        <begin position="396"/>
        <end position="414"/>
    </location>
</feature>
<feature type="transmembrane region" description="Helical" evidence="6">
    <location>
        <begin position="225"/>
        <end position="247"/>
    </location>
</feature>
<feature type="transmembrane region" description="Helical" evidence="6">
    <location>
        <begin position="190"/>
        <end position="213"/>
    </location>
</feature>
<evidence type="ECO:0000256" key="5">
    <source>
        <dbReference type="ARBA" id="ARBA00023136"/>
    </source>
</evidence>
<feature type="transmembrane region" description="Helical" evidence="6">
    <location>
        <begin position="39"/>
        <end position="58"/>
    </location>
</feature>
<dbReference type="Proteomes" id="UP000527315">
    <property type="component" value="Unassembled WGS sequence"/>
</dbReference>
<evidence type="ECO:0000256" key="3">
    <source>
        <dbReference type="ARBA" id="ARBA00022692"/>
    </source>
</evidence>
<dbReference type="EMBL" id="DUFJ01000038">
    <property type="protein sequence ID" value="HIH32902.1"/>
    <property type="molecule type" value="Genomic_DNA"/>
</dbReference>
<dbReference type="PANTHER" id="PTHR42770">
    <property type="entry name" value="AMINO ACID TRANSPORTER-RELATED"/>
    <property type="match status" value="1"/>
</dbReference>
<evidence type="ECO:0000256" key="4">
    <source>
        <dbReference type="ARBA" id="ARBA00022989"/>
    </source>
</evidence>
<evidence type="ECO:0000256" key="6">
    <source>
        <dbReference type="SAM" id="Phobius"/>
    </source>
</evidence>
<comment type="subcellular location">
    <subcellularLocation>
        <location evidence="1">Cell membrane</location>
        <topology evidence="1">Multi-pass membrane protein</topology>
    </subcellularLocation>
</comment>
<dbReference type="Gene3D" id="1.20.1740.10">
    <property type="entry name" value="Amino acid/polyamine transporter I"/>
    <property type="match status" value="1"/>
</dbReference>
<sequence>MPFKEKLGLFDTTNLVIGAIVGADVYIATAFGLRQLGPASILAWIVAGIFAIITALAFSQCARHVQKSGGPYAFVKQAFGNFPGFVSGWLVWLAELASMCVFPLAFVAYLNFLVPIDFFSKTILIALFLAFLFLTNYFGIKKAAQVNDVLTIIKLLPLLLIILLGFWVFASNPSQSLQNFSPFSPFGFESFGEIIVLVFWAFVGFELATIPAGEIKNPRKTIPKAIIIGVSIVAFFYIITNISLIAIAGMQLAGHDAPLALAASLSLGAIGALIMVVGAMLSVSGSDESNIIGTSRLGFALSADGYFPKFLSRLHPKYSSPVASLAFHSIAAFALTLFFQIKDFVIFATFNFALVFLLVTLSAFRLNKRKTRLEKAILAASLLVCAYIIINVQLLSVIAGIAALLFGIVVYPFFSKQELKAEKAFLLKEEHIA</sequence>
<evidence type="ECO:0000256" key="2">
    <source>
        <dbReference type="ARBA" id="ARBA00022475"/>
    </source>
</evidence>
<feature type="transmembrane region" description="Helical" evidence="6">
    <location>
        <begin position="152"/>
        <end position="170"/>
    </location>
</feature>
<dbReference type="AlphaFoldDB" id="A0A7J4KSN1"/>
<comment type="caution">
    <text evidence="7">The sequence shown here is derived from an EMBL/GenBank/DDBJ whole genome shotgun (WGS) entry which is preliminary data.</text>
</comment>
<keyword evidence="2" id="KW-1003">Cell membrane</keyword>
<keyword evidence="3 6" id="KW-0812">Transmembrane</keyword>
<feature type="transmembrane region" description="Helical" evidence="6">
    <location>
        <begin position="318"/>
        <end position="339"/>
    </location>
</feature>
<dbReference type="GO" id="GO:0022857">
    <property type="term" value="F:transmembrane transporter activity"/>
    <property type="evidence" value="ECO:0007669"/>
    <property type="project" value="InterPro"/>
</dbReference>
<accession>A0A7J4KSN1</accession>
<evidence type="ECO:0000256" key="1">
    <source>
        <dbReference type="ARBA" id="ARBA00004651"/>
    </source>
</evidence>
<feature type="transmembrane region" description="Helical" evidence="6">
    <location>
        <begin position="12"/>
        <end position="33"/>
    </location>
</feature>
<dbReference type="GO" id="GO:0005886">
    <property type="term" value="C:plasma membrane"/>
    <property type="evidence" value="ECO:0007669"/>
    <property type="project" value="UniProtKB-SubCell"/>
</dbReference>
<organism evidence="7 8">
    <name type="scientific">Candidatus Iainarchaeum sp</name>
    <dbReference type="NCBI Taxonomy" id="3101447"/>
    <lineage>
        <taxon>Archaea</taxon>
        <taxon>Candidatus Iainarchaeota</taxon>
        <taxon>Candidatus Iainarchaeia</taxon>
        <taxon>Candidatus Iainarchaeales</taxon>
        <taxon>Candidatus Iainarchaeaceae</taxon>
        <taxon>Candidatus Iainarchaeum</taxon>
    </lineage>
</organism>